<dbReference type="AlphaFoldDB" id="A0A1L1PRY0"/>
<dbReference type="RefSeq" id="WP_035621228.1">
    <property type="nucleotide sequence ID" value="NZ_CCAE010000010.1"/>
</dbReference>
<name>A0A1L1PRY0_HYDIT</name>
<evidence type="ECO:0000313" key="3">
    <source>
        <dbReference type="Proteomes" id="UP000028878"/>
    </source>
</evidence>
<reference evidence="3" key="2">
    <citation type="submission" date="2014-11" db="EMBL/GenBank/DDBJ databases">
        <title>Draft genome sequence of Hydrogenophaga intermedia S1.</title>
        <authorList>
            <person name="Gan H.M."/>
            <person name="Chew T.H."/>
            <person name="Stolz A."/>
        </authorList>
    </citation>
    <scope>NUCLEOTIDE SEQUENCE [LARGE SCALE GENOMIC DNA]</scope>
    <source>
        <strain evidence="3">S1</strain>
    </source>
</reference>
<dbReference type="EMBL" id="CCAE010000010">
    <property type="protein sequence ID" value="CDN87351.1"/>
    <property type="molecule type" value="Genomic_DNA"/>
</dbReference>
<sequence length="87" mass="9727">MSDTRLSRSGRTNPDGKLTQRLDIPLSEELYEHVIAMAVAEGVSKAEWVRGVLEEALYGRLGMVRRIAPRGRLRPSDEYPDADRGTS</sequence>
<accession>A0A1L1PRY0</accession>
<feature type="compositionally biased region" description="Polar residues" evidence="1">
    <location>
        <begin position="1"/>
        <end position="12"/>
    </location>
</feature>
<dbReference type="Proteomes" id="UP000028878">
    <property type="component" value="Unassembled WGS sequence"/>
</dbReference>
<organism evidence="2 3">
    <name type="scientific">Hydrogenophaga intermedia</name>
    <dbReference type="NCBI Taxonomy" id="65786"/>
    <lineage>
        <taxon>Bacteria</taxon>
        <taxon>Pseudomonadati</taxon>
        <taxon>Pseudomonadota</taxon>
        <taxon>Betaproteobacteria</taxon>
        <taxon>Burkholderiales</taxon>
        <taxon>Comamonadaceae</taxon>
        <taxon>Hydrogenophaga</taxon>
    </lineage>
</organism>
<evidence type="ECO:0000313" key="2">
    <source>
        <dbReference type="EMBL" id="CDN87351.1"/>
    </source>
</evidence>
<feature type="region of interest" description="Disordered" evidence="1">
    <location>
        <begin position="1"/>
        <end position="20"/>
    </location>
</feature>
<proteinExistence type="predicted"/>
<reference evidence="3" key="1">
    <citation type="submission" date="2014-02" db="EMBL/GenBank/DDBJ databases">
        <authorList>
            <person name="Gan H."/>
        </authorList>
    </citation>
    <scope>NUCLEOTIDE SEQUENCE [LARGE SCALE GENOMIC DNA]</scope>
    <source>
        <strain evidence="3">S1</strain>
    </source>
</reference>
<evidence type="ECO:0000256" key="1">
    <source>
        <dbReference type="SAM" id="MobiDB-lite"/>
    </source>
</evidence>
<keyword evidence="3" id="KW-1185">Reference proteome</keyword>
<protein>
    <submittedName>
        <fullName evidence="2">Uncharacterized protein</fullName>
    </submittedName>
</protein>
<gene>
    <name evidence="2" type="ORF">BN948_01773</name>
</gene>